<organism evidence="2 3">
    <name type="scientific">Cystoisospora suis</name>
    <dbReference type="NCBI Taxonomy" id="483139"/>
    <lineage>
        <taxon>Eukaryota</taxon>
        <taxon>Sar</taxon>
        <taxon>Alveolata</taxon>
        <taxon>Apicomplexa</taxon>
        <taxon>Conoidasida</taxon>
        <taxon>Coccidia</taxon>
        <taxon>Eucoccidiorida</taxon>
        <taxon>Eimeriorina</taxon>
        <taxon>Sarcocystidae</taxon>
        <taxon>Cystoisospora</taxon>
    </lineage>
</organism>
<evidence type="ECO:0000256" key="1">
    <source>
        <dbReference type="SAM" id="Phobius"/>
    </source>
</evidence>
<evidence type="ECO:0008006" key="4">
    <source>
        <dbReference type="Google" id="ProtNLM"/>
    </source>
</evidence>
<accession>A0A2C6KU14</accession>
<keyword evidence="3" id="KW-1185">Reference proteome</keyword>
<dbReference type="RefSeq" id="XP_067922077.1">
    <property type="nucleotide sequence ID" value="XM_068065947.1"/>
</dbReference>
<reference evidence="2 3" key="1">
    <citation type="journal article" date="2017" name="Int. J. Parasitol.">
        <title>The genome of the protozoan parasite Cystoisospora suis and a reverse vaccinology approach to identify vaccine candidates.</title>
        <authorList>
            <person name="Palmieri N."/>
            <person name="Shrestha A."/>
            <person name="Ruttkowski B."/>
            <person name="Beck T."/>
            <person name="Vogl C."/>
            <person name="Tomley F."/>
            <person name="Blake D.P."/>
            <person name="Joachim A."/>
        </authorList>
    </citation>
    <scope>NUCLEOTIDE SEQUENCE [LARGE SCALE GENOMIC DNA]</scope>
    <source>
        <strain evidence="2 3">Wien I</strain>
    </source>
</reference>
<keyword evidence="1" id="KW-0472">Membrane</keyword>
<feature type="transmembrane region" description="Helical" evidence="1">
    <location>
        <begin position="20"/>
        <end position="43"/>
    </location>
</feature>
<evidence type="ECO:0000313" key="2">
    <source>
        <dbReference type="EMBL" id="PHJ20389.1"/>
    </source>
</evidence>
<dbReference type="VEuPathDB" id="ToxoDB:CSUI_005777"/>
<dbReference type="GeneID" id="94429158"/>
<keyword evidence="1" id="KW-0812">Transmembrane</keyword>
<keyword evidence="1" id="KW-1133">Transmembrane helix</keyword>
<sequence length="51" mass="5638">MSSFLSYVGPSFSCVGFPVVLFQLPSFLSSFSYVAVSCVSRCLRFVRDLGF</sequence>
<dbReference type="AlphaFoldDB" id="A0A2C6KU14"/>
<proteinExistence type="predicted"/>
<gene>
    <name evidence="2" type="ORF">CSUI_005777</name>
</gene>
<dbReference type="Proteomes" id="UP000221165">
    <property type="component" value="Unassembled WGS sequence"/>
</dbReference>
<evidence type="ECO:0000313" key="3">
    <source>
        <dbReference type="Proteomes" id="UP000221165"/>
    </source>
</evidence>
<name>A0A2C6KU14_9APIC</name>
<protein>
    <recommendedName>
        <fullName evidence="4">Transmembrane protein</fullName>
    </recommendedName>
</protein>
<comment type="caution">
    <text evidence="2">The sequence shown here is derived from an EMBL/GenBank/DDBJ whole genome shotgun (WGS) entry which is preliminary data.</text>
</comment>
<dbReference type="EMBL" id="MIGC01002800">
    <property type="protein sequence ID" value="PHJ20389.1"/>
    <property type="molecule type" value="Genomic_DNA"/>
</dbReference>